<dbReference type="GO" id="GO:0005525">
    <property type="term" value="F:GTP binding"/>
    <property type="evidence" value="ECO:0007669"/>
    <property type="project" value="UniProtKB-KW"/>
</dbReference>
<dbReference type="InterPro" id="IPR043133">
    <property type="entry name" value="GTP-CH-I_C/QueF"/>
</dbReference>
<dbReference type="SUPFAM" id="SSF55620">
    <property type="entry name" value="Tetrahydrobiopterin biosynthesis enzymes-like"/>
    <property type="match status" value="1"/>
</dbReference>
<evidence type="ECO:0000256" key="5">
    <source>
        <dbReference type="ARBA" id="ARBA00022801"/>
    </source>
</evidence>
<accession>A0A3S3W1I4</accession>
<keyword evidence="5 6" id="KW-0378">Hydrolase</keyword>
<dbReference type="PANTHER" id="PTHR11109:SF7">
    <property type="entry name" value="GTP CYCLOHYDROLASE 1"/>
    <property type="match status" value="1"/>
</dbReference>
<dbReference type="AlphaFoldDB" id="A0A3S3W1I4"/>
<dbReference type="Gene3D" id="3.30.1130.10">
    <property type="match status" value="1"/>
</dbReference>
<evidence type="ECO:0000256" key="2">
    <source>
        <dbReference type="ARBA" id="ARBA00005080"/>
    </source>
</evidence>
<dbReference type="InterPro" id="IPR043134">
    <property type="entry name" value="GTP-CH-I_N"/>
</dbReference>
<dbReference type="NCBIfam" id="NF006826">
    <property type="entry name" value="PRK09347.1-3"/>
    <property type="match status" value="1"/>
</dbReference>
<keyword evidence="6" id="KW-0342">GTP-binding</keyword>
<name>A0A3S3W1I4_9SPHI</name>
<dbReference type="Proteomes" id="UP000286701">
    <property type="component" value="Unassembled WGS sequence"/>
</dbReference>
<evidence type="ECO:0000313" key="9">
    <source>
        <dbReference type="Proteomes" id="UP000286701"/>
    </source>
</evidence>
<dbReference type="EC" id="3.5.4.16" evidence="6"/>
<dbReference type="NCBIfam" id="TIGR00063">
    <property type="entry name" value="folE"/>
    <property type="match status" value="1"/>
</dbReference>
<dbReference type="InterPro" id="IPR001474">
    <property type="entry name" value="GTP_CycHdrlase_I"/>
</dbReference>
<dbReference type="GO" id="GO:0046654">
    <property type="term" value="P:tetrahydrofolate biosynthetic process"/>
    <property type="evidence" value="ECO:0007669"/>
    <property type="project" value="UniProtKB-UniRule"/>
</dbReference>
<dbReference type="GO" id="GO:0005737">
    <property type="term" value="C:cytoplasm"/>
    <property type="evidence" value="ECO:0007669"/>
    <property type="project" value="TreeGrafter"/>
</dbReference>
<keyword evidence="9" id="KW-1185">Reference proteome</keyword>
<sequence>MDNENNIPDRDAGINGYQKVDRYNPELIKNLSDNYLDVLKHIGEDPARDGLLKTPERMAKAMLYLTHGYDLDAKEILNSAMFKEDYSQMVIVKDIEVYSMCEHHMLPFFGKAYIAYIPNGYVVGLSKIPRIVDVFARRLQVQERLTNEIRDCIQETLNPIGVGVVIECRHLCMSMRGVQKQNSVTTTSAFTGEFLKEKTRTEFLNLISSKLS</sequence>
<feature type="domain" description="GTP cyclohydrolase I" evidence="7">
    <location>
        <begin position="36"/>
        <end position="207"/>
    </location>
</feature>
<dbReference type="NCBIfam" id="NF006825">
    <property type="entry name" value="PRK09347.1-2"/>
    <property type="match status" value="1"/>
</dbReference>
<dbReference type="GO" id="GO:0006730">
    <property type="term" value="P:one-carbon metabolic process"/>
    <property type="evidence" value="ECO:0007669"/>
    <property type="project" value="UniProtKB-UniRule"/>
</dbReference>
<feature type="binding site" evidence="6">
    <location>
        <position position="172"/>
    </location>
    <ligand>
        <name>Zn(2+)</name>
        <dbReference type="ChEBI" id="CHEBI:29105"/>
    </ligand>
</feature>
<dbReference type="UniPathway" id="UPA00848">
    <property type="reaction ID" value="UER00151"/>
</dbReference>
<dbReference type="FunFam" id="3.30.1130.10:FF:000001">
    <property type="entry name" value="GTP cyclohydrolase 1"/>
    <property type="match status" value="1"/>
</dbReference>
<dbReference type="Pfam" id="PF01227">
    <property type="entry name" value="GTP_cyclohydroI"/>
    <property type="match status" value="1"/>
</dbReference>
<evidence type="ECO:0000256" key="1">
    <source>
        <dbReference type="ARBA" id="ARBA00001052"/>
    </source>
</evidence>
<dbReference type="GO" id="GO:0006729">
    <property type="term" value="P:tetrahydrobiopterin biosynthetic process"/>
    <property type="evidence" value="ECO:0007669"/>
    <property type="project" value="TreeGrafter"/>
</dbReference>
<keyword evidence="6" id="KW-0547">Nucleotide-binding</keyword>
<evidence type="ECO:0000256" key="4">
    <source>
        <dbReference type="ARBA" id="ARBA00022563"/>
    </source>
</evidence>
<evidence type="ECO:0000313" key="8">
    <source>
        <dbReference type="EMBL" id="RWY46242.1"/>
    </source>
</evidence>
<evidence type="ECO:0000256" key="3">
    <source>
        <dbReference type="ARBA" id="ARBA00008085"/>
    </source>
</evidence>
<dbReference type="PROSITE" id="PS00860">
    <property type="entry name" value="GTP_CYCLOHYDROL_1_2"/>
    <property type="match status" value="1"/>
</dbReference>
<organism evidence="8 9">
    <name type="scientific">Mucilaginibacter gilvus</name>
    <dbReference type="NCBI Taxonomy" id="2305909"/>
    <lineage>
        <taxon>Bacteria</taxon>
        <taxon>Pseudomonadati</taxon>
        <taxon>Bacteroidota</taxon>
        <taxon>Sphingobacteriia</taxon>
        <taxon>Sphingobacteriales</taxon>
        <taxon>Sphingobacteriaceae</taxon>
        <taxon>Mucilaginibacter</taxon>
    </lineage>
</organism>
<dbReference type="HAMAP" id="MF_00223">
    <property type="entry name" value="FolE"/>
    <property type="match status" value="1"/>
</dbReference>
<dbReference type="OrthoDB" id="9801207at2"/>
<dbReference type="GO" id="GO:0003934">
    <property type="term" value="F:GTP cyclohydrolase I activity"/>
    <property type="evidence" value="ECO:0007669"/>
    <property type="project" value="UniProtKB-UniRule"/>
</dbReference>
<keyword evidence="6" id="KW-0862">Zinc</keyword>
<feature type="binding site" evidence="6">
    <location>
        <position position="104"/>
    </location>
    <ligand>
        <name>Zn(2+)</name>
        <dbReference type="ChEBI" id="CHEBI:29105"/>
    </ligand>
</feature>
<evidence type="ECO:0000256" key="6">
    <source>
        <dbReference type="HAMAP-Rule" id="MF_00223"/>
    </source>
</evidence>
<dbReference type="GO" id="GO:0008270">
    <property type="term" value="F:zinc ion binding"/>
    <property type="evidence" value="ECO:0007669"/>
    <property type="project" value="UniProtKB-UniRule"/>
</dbReference>
<comment type="caution">
    <text evidence="8">The sequence shown here is derived from an EMBL/GenBank/DDBJ whole genome shotgun (WGS) entry which is preliminary data.</text>
</comment>
<keyword evidence="6" id="KW-0479">Metal-binding</keyword>
<comment type="similarity">
    <text evidence="3 6">Belongs to the GTP cyclohydrolase I family.</text>
</comment>
<dbReference type="InterPro" id="IPR020602">
    <property type="entry name" value="GTP_CycHdrlase_I_dom"/>
</dbReference>
<dbReference type="RefSeq" id="WP_128536357.1">
    <property type="nucleotide sequence ID" value="NZ_SBIW01000030.1"/>
</dbReference>
<dbReference type="EMBL" id="SBIW01000030">
    <property type="protein sequence ID" value="RWY46242.1"/>
    <property type="molecule type" value="Genomic_DNA"/>
</dbReference>
<comment type="subunit">
    <text evidence="6">Homopolymer.</text>
</comment>
<reference evidence="8 9" key="1">
    <citation type="submission" date="2019-01" db="EMBL/GenBank/DDBJ databases">
        <title>Mucilaginibacter antarcticum sp. nov., isolated from antarctic soil.</title>
        <authorList>
            <person name="Yan Y.-Q."/>
            <person name="Du Z.-J."/>
        </authorList>
    </citation>
    <scope>NUCLEOTIDE SEQUENCE [LARGE SCALE GENOMIC DNA]</scope>
    <source>
        <strain evidence="8 9">F01003</strain>
    </source>
</reference>
<gene>
    <name evidence="6 8" type="primary">folE</name>
    <name evidence="8" type="ORF">EPL05_23120</name>
</gene>
<keyword evidence="4 6" id="KW-0554">One-carbon metabolism</keyword>
<proteinExistence type="inferred from homology"/>
<dbReference type="PROSITE" id="PS00859">
    <property type="entry name" value="GTP_CYCLOHYDROL_1_1"/>
    <property type="match status" value="1"/>
</dbReference>
<dbReference type="InterPro" id="IPR018234">
    <property type="entry name" value="GTP_CycHdrlase_I_CS"/>
</dbReference>
<comment type="catalytic activity">
    <reaction evidence="1 6">
        <text>GTP + H2O = 7,8-dihydroneopterin 3'-triphosphate + formate + H(+)</text>
        <dbReference type="Rhea" id="RHEA:17473"/>
        <dbReference type="ChEBI" id="CHEBI:15377"/>
        <dbReference type="ChEBI" id="CHEBI:15378"/>
        <dbReference type="ChEBI" id="CHEBI:15740"/>
        <dbReference type="ChEBI" id="CHEBI:37565"/>
        <dbReference type="ChEBI" id="CHEBI:58462"/>
        <dbReference type="EC" id="3.5.4.16"/>
    </reaction>
</comment>
<dbReference type="Gene3D" id="1.10.286.10">
    <property type="match status" value="1"/>
</dbReference>
<comment type="pathway">
    <text evidence="2 6">Cofactor biosynthesis; 7,8-dihydroneopterin triphosphate biosynthesis; 7,8-dihydroneopterin triphosphate from GTP: step 1/1.</text>
</comment>
<evidence type="ECO:0000259" key="7">
    <source>
        <dbReference type="Pfam" id="PF01227"/>
    </source>
</evidence>
<feature type="binding site" evidence="6">
    <location>
        <position position="101"/>
    </location>
    <ligand>
        <name>Zn(2+)</name>
        <dbReference type="ChEBI" id="CHEBI:29105"/>
    </ligand>
</feature>
<protein>
    <recommendedName>
        <fullName evidence="6">GTP cyclohydrolase 1</fullName>
        <ecNumber evidence="6">3.5.4.16</ecNumber>
    </recommendedName>
    <alternativeName>
        <fullName evidence="6">GTP cyclohydrolase I</fullName>
        <shortName evidence="6">GTP-CH-I</shortName>
    </alternativeName>
</protein>
<dbReference type="PANTHER" id="PTHR11109">
    <property type="entry name" value="GTP CYCLOHYDROLASE I"/>
    <property type="match status" value="1"/>
</dbReference>